<keyword evidence="12" id="KW-0282">Flagellum</keyword>
<dbReference type="InterPro" id="IPR051472">
    <property type="entry name" value="T3SS_Stator/FliH"/>
</dbReference>
<comment type="subcellular location">
    <subcellularLocation>
        <location evidence="2">Cytoplasm</location>
    </subcellularLocation>
</comment>
<dbReference type="InterPro" id="IPR018035">
    <property type="entry name" value="Flagellar_FliH/T3SS_HrpE"/>
</dbReference>
<comment type="similarity">
    <text evidence="3">Belongs to the FliH family.</text>
</comment>
<feature type="region of interest" description="Disordered" evidence="10">
    <location>
        <begin position="85"/>
        <end position="111"/>
    </location>
</feature>
<evidence type="ECO:0000256" key="4">
    <source>
        <dbReference type="ARBA" id="ARBA00016507"/>
    </source>
</evidence>
<reference evidence="12 13" key="1">
    <citation type="submission" date="2023-09" db="EMBL/GenBank/DDBJ databases">
        <authorList>
            <person name="Rey-Velasco X."/>
        </authorList>
    </citation>
    <scope>NUCLEOTIDE SEQUENCE [LARGE SCALE GENOMIC DNA]</scope>
    <source>
        <strain evidence="12 13">W431</strain>
    </source>
</reference>
<keyword evidence="6" id="KW-0963">Cytoplasm</keyword>
<keyword evidence="8" id="KW-0653">Protein transport</keyword>
<dbReference type="Proteomes" id="UP001266357">
    <property type="component" value="Unassembled WGS sequence"/>
</dbReference>
<comment type="function">
    <text evidence="1">Needed for flagellar regrowth and assembly.</text>
</comment>
<evidence type="ECO:0000256" key="7">
    <source>
        <dbReference type="ARBA" id="ARBA00022795"/>
    </source>
</evidence>
<evidence type="ECO:0000256" key="8">
    <source>
        <dbReference type="ARBA" id="ARBA00022927"/>
    </source>
</evidence>
<feature type="domain" description="Flagellar assembly protein FliH/Type III secretion system HrpE" evidence="11">
    <location>
        <begin position="129"/>
        <end position="254"/>
    </location>
</feature>
<keyword evidence="12" id="KW-0969">Cilium</keyword>
<dbReference type="Pfam" id="PF02108">
    <property type="entry name" value="FliH"/>
    <property type="match status" value="1"/>
</dbReference>
<evidence type="ECO:0000256" key="9">
    <source>
        <dbReference type="ARBA" id="ARBA00023225"/>
    </source>
</evidence>
<name>A0ABU2ZY38_9GAMM</name>
<keyword evidence="7" id="KW-1005">Bacterial flagellum biogenesis</keyword>
<dbReference type="InterPro" id="IPR000563">
    <property type="entry name" value="Flag_FliH"/>
</dbReference>
<evidence type="ECO:0000256" key="3">
    <source>
        <dbReference type="ARBA" id="ARBA00006602"/>
    </source>
</evidence>
<keyword evidence="13" id="KW-1185">Reference proteome</keyword>
<evidence type="ECO:0000259" key="11">
    <source>
        <dbReference type="Pfam" id="PF02108"/>
    </source>
</evidence>
<proteinExistence type="inferred from homology"/>
<evidence type="ECO:0000256" key="5">
    <source>
        <dbReference type="ARBA" id="ARBA00022448"/>
    </source>
</evidence>
<evidence type="ECO:0000256" key="2">
    <source>
        <dbReference type="ARBA" id="ARBA00004496"/>
    </source>
</evidence>
<dbReference type="PANTHER" id="PTHR34982">
    <property type="entry name" value="YOP PROTEINS TRANSLOCATION PROTEIN L"/>
    <property type="match status" value="1"/>
</dbReference>
<feature type="region of interest" description="Disordered" evidence="10">
    <location>
        <begin position="45"/>
        <end position="66"/>
    </location>
</feature>
<dbReference type="EMBL" id="JAVRIF010000002">
    <property type="protein sequence ID" value="MDT0602846.1"/>
    <property type="molecule type" value="Genomic_DNA"/>
</dbReference>
<dbReference type="PRINTS" id="PR01003">
    <property type="entry name" value="FLGFLIH"/>
</dbReference>
<dbReference type="NCBIfam" id="NF004270">
    <property type="entry name" value="PRK05687.2-1"/>
    <property type="match status" value="1"/>
</dbReference>
<gene>
    <name evidence="12" type="primary">fliH</name>
    <name evidence="12" type="ORF">RM573_04510</name>
</gene>
<evidence type="ECO:0000256" key="1">
    <source>
        <dbReference type="ARBA" id="ARBA00003041"/>
    </source>
</evidence>
<sequence>MKNFPTNQSADELLKVEGEDELDVWPLPSVEVEIDESTLKTNALGRKPTWRFEPPEEVEEEVQPLTAEEIEEIRQAAYEEGFNQGKEEGFSTGFDEGKKSGHEEGLSQGHEEGLAKGLEQGQEEIKALAEQWSLLTEQLHQPLSVVEKNVEQQLLQLVVQLTEAVTLQEAKTNPDIILSALAEGMKALPSHEAQTQILLHPDDITLIEQQFSSEHIQEQGWRFVSAPQLAQGSCQIENSTSNIDLSIKSRIKEVLESFLQEALHQ</sequence>
<evidence type="ECO:0000313" key="13">
    <source>
        <dbReference type="Proteomes" id="UP001266357"/>
    </source>
</evidence>
<keyword evidence="12" id="KW-0966">Cell projection</keyword>
<evidence type="ECO:0000256" key="6">
    <source>
        <dbReference type="ARBA" id="ARBA00022490"/>
    </source>
</evidence>
<keyword evidence="9" id="KW-1006">Bacterial flagellum protein export</keyword>
<protein>
    <recommendedName>
        <fullName evidence="4">Flagellar assembly protein FliH</fullName>
    </recommendedName>
</protein>
<comment type="caution">
    <text evidence="12">The sequence shown here is derived from an EMBL/GenBank/DDBJ whole genome shotgun (WGS) entry which is preliminary data.</text>
</comment>
<accession>A0ABU2ZY38</accession>
<evidence type="ECO:0000256" key="10">
    <source>
        <dbReference type="SAM" id="MobiDB-lite"/>
    </source>
</evidence>
<keyword evidence="5" id="KW-0813">Transport</keyword>
<evidence type="ECO:0000313" key="12">
    <source>
        <dbReference type="EMBL" id="MDT0602846.1"/>
    </source>
</evidence>
<dbReference type="RefSeq" id="WP_311577928.1">
    <property type="nucleotide sequence ID" value="NZ_JAVRIF010000002.1"/>
</dbReference>
<organism evidence="12 13">
    <name type="scientific">Thalassotalea castellviae</name>
    <dbReference type="NCBI Taxonomy" id="3075612"/>
    <lineage>
        <taxon>Bacteria</taxon>
        <taxon>Pseudomonadati</taxon>
        <taxon>Pseudomonadota</taxon>
        <taxon>Gammaproteobacteria</taxon>
        <taxon>Alteromonadales</taxon>
        <taxon>Colwelliaceae</taxon>
        <taxon>Thalassotalea</taxon>
    </lineage>
</organism>
<dbReference type="PANTHER" id="PTHR34982:SF1">
    <property type="entry name" value="FLAGELLAR ASSEMBLY PROTEIN FLIH"/>
    <property type="match status" value="1"/>
</dbReference>